<organism evidence="1 2">
    <name type="scientific">Myodes glareolus</name>
    <name type="common">Bank vole</name>
    <name type="synonym">Clethrionomys glareolus</name>
    <dbReference type="NCBI Taxonomy" id="447135"/>
    <lineage>
        <taxon>Eukaryota</taxon>
        <taxon>Metazoa</taxon>
        <taxon>Chordata</taxon>
        <taxon>Craniata</taxon>
        <taxon>Vertebrata</taxon>
        <taxon>Euteleostomi</taxon>
        <taxon>Mammalia</taxon>
        <taxon>Eutheria</taxon>
        <taxon>Euarchontoglires</taxon>
        <taxon>Glires</taxon>
        <taxon>Rodentia</taxon>
        <taxon>Myomorpha</taxon>
        <taxon>Muroidea</taxon>
        <taxon>Cricetidae</taxon>
        <taxon>Arvicolinae</taxon>
        <taxon>Myodes</taxon>
    </lineage>
</organism>
<dbReference type="EMBL" id="JBBHLL010000033">
    <property type="protein sequence ID" value="KAK7826653.1"/>
    <property type="molecule type" value="Genomic_DNA"/>
</dbReference>
<keyword evidence="2" id="KW-1185">Reference proteome</keyword>
<name>A0AAW0JI57_MYOGA</name>
<protein>
    <submittedName>
        <fullName evidence="1">Uncharacterized protein</fullName>
    </submittedName>
</protein>
<accession>A0AAW0JI57</accession>
<proteinExistence type="predicted"/>
<reference evidence="1 2" key="1">
    <citation type="journal article" date="2023" name="bioRxiv">
        <title>Conserved and derived expression patterns and positive selection on dental genes reveal complex evolutionary context of ever-growing rodent molars.</title>
        <authorList>
            <person name="Calamari Z.T."/>
            <person name="Song A."/>
            <person name="Cohen E."/>
            <person name="Akter M."/>
            <person name="Roy R.D."/>
            <person name="Hallikas O."/>
            <person name="Christensen M.M."/>
            <person name="Li P."/>
            <person name="Marangoni P."/>
            <person name="Jernvall J."/>
            <person name="Klein O.D."/>
        </authorList>
    </citation>
    <scope>NUCLEOTIDE SEQUENCE [LARGE SCALE GENOMIC DNA]</scope>
    <source>
        <strain evidence="1">V071</strain>
    </source>
</reference>
<dbReference type="Proteomes" id="UP001488838">
    <property type="component" value="Unassembled WGS sequence"/>
</dbReference>
<dbReference type="AlphaFoldDB" id="A0AAW0JI57"/>
<evidence type="ECO:0000313" key="1">
    <source>
        <dbReference type="EMBL" id="KAK7826653.1"/>
    </source>
</evidence>
<evidence type="ECO:0000313" key="2">
    <source>
        <dbReference type="Proteomes" id="UP001488838"/>
    </source>
</evidence>
<comment type="caution">
    <text evidence="1">The sequence shown here is derived from an EMBL/GenBank/DDBJ whole genome shotgun (WGS) entry which is preliminary data.</text>
</comment>
<gene>
    <name evidence="1" type="ORF">U0070_007815</name>
</gene>
<sequence length="66" mass="6786">MTPGQRSGQIASSLVVAGDALTELRKLGAAKDTAYQHPHSQNITYLGWAAGAPPASPVRLAPSQAC</sequence>